<protein>
    <submittedName>
        <fullName evidence="3">Uncharacterized protein</fullName>
    </submittedName>
</protein>
<evidence type="ECO:0000313" key="3">
    <source>
        <dbReference type="EMBL" id="KDO19433.1"/>
    </source>
</evidence>
<evidence type="ECO:0000313" key="4">
    <source>
        <dbReference type="Proteomes" id="UP000030745"/>
    </source>
</evidence>
<gene>
    <name evidence="3" type="ORF">SPRG_15423</name>
</gene>
<feature type="region of interest" description="Disordered" evidence="2">
    <location>
        <begin position="149"/>
        <end position="211"/>
    </location>
</feature>
<dbReference type="EMBL" id="KK583351">
    <property type="protein sequence ID" value="KDO19433.1"/>
    <property type="molecule type" value="Genomic_DNA"/>
</dbReference>
<organism evidence="3 4">
    <name type="scientific">Saprolegnia parasitica (strain CBS 223.65)</name>
    <dbReference type="NCBI Taxonomy" id="695850"/>
    <lineage>
        <taxon>Eukaryota</taxon>
        <taxon>Sar</taxon>
        <taxon>Stramenopiles</taxon>
        <taxon>Oomycota</taxon>
        <taxon>Saprolegniomycetes</taxon>
        <taxon>Saprolegniales</taxon>
        <taxon>Saprolegniaceae</taxon>
        <taxon>Saprolegnia</taxon>
    </lineage>
</organism>
<dbReference type="KEGG" id="spar:SPRG_15423"/>
<dbReference type="VEuPathDB" id="FungiDB:SPRG_15423"/>
<feature type="region of interest" description="Disordered" evidence="2">
    <location>
        <begin position="277"/>
        <end position="325"/>
    </location>
</feature>
<accession>A0A067BMI8</accession>
<evidence type="ECO:0000256" key="2">
    <source>
        <dbReference type="SAM" id="MobiDB-lite"/>
    </source>
</evidence>
<name>A0A067BMI8_SAPPC</name>
<feature type="coiled-coil region" evidence="1">
    <location>
        <begin position="21"/>
        <end position="55"/>
    </location>
</feature>
<feature type="compositionally biased region" description="Low complexity" evidence="2">
    <location>
        <begin position="309"/>
        <end position="325"/>
    </location>
</feature>
<dbReference type="OrthoDB" id="159479at2759"/>
<keyword evidence="1" id="KW-0175">Coiled coil</keyword>
<dbReference type="Proteomes" id="UP000030745">
    <property type="component" value="Unassembled WGS sequence"/>
</dbReference>
<proteinExistence type="predicted"/>
<feature type="compositionally biased region" description="Low complexity" evidence="2">
    <location>
        <begin position="160"/>
        <end position="211"/>
    </location>
</feature>
<sequence length="325" mass="35462">MPRQGKIAGLLNPDVAASDRKLRHERAKQRYEDEVASLRAKLAELSEQLETLTKARAGPRKSQSVWEGFARRQVIEHQEALRENAKLKHQIEAHMGLLQRLQGVLAQDRHDLLELSDPNAVVSLVEEPSARRATVHAVLDQQFAQLPATYQNTGSHRPSTRGSRSSCGRAATSSCSRSRTTSSCTRLSTPSATRSAKSLRRPSAASSATAPCSCSSRLTRRRTCSSACTRCQSSARSTRTLRPRAFAVSTEGSPLCSKRSAKTHSFRCLPTRWSSATSSLRRSSPAKAATPAGSRSGTCTSRSMRRRAATWSRSSSPATATRSRC</sequence>
<dbReference type="AlphaFoldDB" id="A0A067BMI8"/>
<dbReference type="RefSeq" id="XP_012209859.1">
    <property type="nucleotide sequence ID" value="XM_012354469.1"/>
</dbReference>
<keyword evidence="4" id="KW-1185">Reference proteome</keyword>
<dbReference type="GeneID" id="24137154"/>
<evidence type="ECO:0000256" key="1">
    <source>
        <dbReference type="SAM" id="Coils"/>
    </source>
</evidence>
<reference evidence="3 4" key="1">
    <citation type="journal article" date="2013" name="PLoS Genet.">
        <title>Distinctive expansion of potential virulence genes in the genome of the oomycete fish pathogen Saprolegnia parasitica.</title>
        <authorList>
            <person name="Jiang R.H."/>
            <person name="de Bruijn I."/>
            <person name="Haas B.J."/>
            <person name="Belmonte R."/>
            <person name="Lobach L."/>
            <person name="Christie J."/>
            <person name="van den Ackerveken G."/>
            <person name="Bottin A."/>
            <person name="Bulone V."/>
            <person name="Diaz-Moreno S.M."/>
            <person name="Dumas B."/>
            <person name="Fan L."/>
            <person name="Gaulin E."/>
            <person name="Govers F."/>
            <person name="Grenville-Briggs L.J."/>
            <person name="Horner N.R."/>
            <person name="Levin J.Z."/>
            <person name="Mammella M."/>
            <person name="Meijer H.J."/>
            <person name="Morris P."/>
            <person name="Nusbaum C."/>
            <person name="Oome S."/>
            <person name="Phillips A.J."/>
            <person name="van Rooyen D."/>
            <person name="Rzeszutek E."/>
            <person name="Saraiva M."/>
            <person name="Secombes C.J."/>
            <person name="Seidl M.F."/>
            <person name="Snel B."/>
            <person name="Stassen J.H."/>
            <person name="Sykes S."/>
            <person name="Tripathy S."/>
            <person name="van den Berg H."/>
            <person name="Vega-Arreguin J.C."/>
            <person name="Wawra S."/>
            <person name="Young S.K."/>
            <person name="Zeng Q."/>
            <person name="Dieguez-Uribeondo J."/>
            <person name="Russ C."/>
            <person name="Tyler B.M."/>
            <person name="van West P."/>
        </authorList>
    </citation>
    <scope>NUCLEOTIDE SEQUENCE [LARGE SCALE GENOMIC DNA]</scope>
    <source>
        <strain evidence="3 4">CBS 223.65</strain>
    </source>
</reference>